<evidence type="ECO:0000256" key="1">
    <source>
        <dbReference type="SAM" id="Phobius"/>
    </source>
</evidence>
<name>A0A378IQD9_9GAMM</name>
<keyword evidence="1" id="KW-0812">Transmembrane</keyword>
<proteinExistence type="predicted"/>
<dbReference type="AlphaFoldDB" id="A0A378IQD9"/>
<feature type="transmembrane region" description="Helical" evidence="1">
    <location>
        <begin position="7"/>
        <end position="26"/>
    </location>
</feature>
<dbReference type="EMBL" id="UGNY01000001">
    <property type="protein sequence ID" value="STX37339.1"/>
    <property type="molecule type" value="Genomic_DNA"/>
</dbReference>
<gene>
    <name evidence="2" type="ORF">NCTC11978_00501</name>
</gene>
<keyword evidence="1" id="KW-1133">Transmembrane helix</keyword>
<keyword evidence="1" id="KW-0472">Membrane</keyword>
<reference evidence="2 3" key="1">
    <citation type="submission" date="2018-06" db="EMBL/GenBank/DDBJ databases">
        <authorList>
            <consortium name="Pathogen Informatics"/>
            <person name="Doyle S."/>
        </authorList>
    </citation>
    <scope>NUCLEOTIDE SEQUENCE [LARGE SCALE GENOMIC DNA]</scope>
    <source>
        <strain evidence="2 3">NCTC11978</strain>
    </source>
</reference>
<organism evidence="2 3">
    <name type="scientific">Legionella feeleii</name>
    <dbReference type="NCBI Taxonomy" id="453"/>
    <lineage>
        <taxon>Bacteria</taxon>
        <taxon>Pseudomonadati</taxon>
        <taxon>Pseudomonadota</taxon>
        <taxon>Gammaproteobacteria</taxon>
        <taxon>Legionellales</taxon>
        <taxon>Legionellaceae</taxon>
        <taxon>Legionella</taxon>
    </lineage>
</organism>
<evidence type="ECO:0000313" key="3">
    <source>
        <dbReference type="Proteomes" id="UP000254033"/>
    </source>
</evidence>
<protein>
    <submittedName>
        <fullName evidence="2">Uncharacterized protein</fullName>
    </submittedName>
</protein>
<sequence length="59" mass="6801">MGIFSAVVERFMGAMFCALVLSQIFFKAQDGKTLGEFMLRVHKTVQRWIDFQPENAVLF</sequence>
<dbReference type="Proteomes" id="UP000254033">
    <property type="component" value="Unassembled WGS sequence"/>
</dbReference>
<accession>A0A378IQD9</accession>
<evidence type="ECO:0000313" key="2">
    <source>
        <dbReference type="EMBL" id="STX37339.1"/>
    </source>
</evidence>